<protein>
    <submittedName>
        <fullName evidence="2">Uncharacterized protein</fullName>
    </submittedName>
</protein>
<dbReference type="EMBL" id="JAIWYP010000005">
    <property type="protein sequence ID" value="KAH3816083.1"/>
    <property type="molecule type" value="Genomic_DNA"/>
</dbReference>
<accession>A0A9D4GFZ8</accession>
<reference evidence="2" key="1">
    <citation type="journal article" date="2019" name="bioRxiv">
        <title>The Genome of the Zebra Mussel, Dreissena polymorpha: A Resource for Invasive Species Research.</title>
        <authorList>
            <person name="McCartney M.A."/>
            <person name="Auch B."/>
            <person name="Kono T."/>
            <person name="Mallez S."/>
            <person name="Zhang Y."/>
            <person name="Obille A."/>
            <person name="Becker A."/>
            <person name="Abrahante J.E."/>
            <person name="Garbe J."/>
            <person name="Badalamenti J.P."/>
            <person name="Herman A."/>
            <person name="Mangelson H."/>
            <person name="Liachko I."/>
            <person name="Sullivan S."/>
            <person name="Sone E.D."/>
            <person name="Koren S."/>
            <person name="Silverstein K.A.T."/>
            <person name="Beckman K.B."/>
            <person name="Gohl D.M."/>
        </authorList>
    </citation>
    <scope>NUCLEOTIDE SEQUENCE</scope>
    <source>
        <strain evidence="2">Duluth1</strain>
        <tissue evidence="2">Whole animal</tissue>
    </source>
</reference>
<evidence type="ECO:0000313" key="4">
    <source>
        <dbReference type="Proteomes" id="UP000828390"/>
    </source>
</evidence>
<keyword evidence="4" id="KW-1185">Reference proteome</keyword>
<evidence type="ECO:0000313" key="1">
    <source>
        <dbReference type="EMBL" id="KAH3693724.1"/>
    </source>
</evidence>
<comment type="caution">
    <text evidence="2">The sequence shown here is derived from an EMBL/GenBank/DDBJ whole genome shotgun (WGS) entry which is preliminary data.</text>
</comment>
<gene>
    <name evidence="1" type="ORF">DPMN_081164</name>
    <name evidence="3" type="ORF">DPMN_086466</name>
    <name evidence="2" type="ORF">DPMN_117591</name>
</gene>
<dbReference type="Proteomes" id="UP000828390">
    <property type="component" value="Unassembled WGS sequence"/>
</dbReference>
<dbReference type="AlphaFoldDB" id="A0A9D4GFZ8"/>
<sequence>MIYVPSFPKFPTLKTEQKLNWNHLALQEIACLCPDLEPEVLKNPTQMLHVVQEVCNFYYLPGVLDQLVP</sequence>
<evidence type="ECO:0000313" key="2">
    <source>
        <dbReference type="EMBL" id="KAH3816083.1"/>
    </source>
</evidence>
<dbReference type="EMBL" id="JAIWYP010000003">
    <property type="protein sequence ID" value="KAH3844211.1"/>
    <property type="molecule type" value="Genomic_DNA"/>
</dbReference>
<name>A0A9D4GFZ8_DREPO</name>
<organism evidence="2 4">
    <name type="scientific">Dreissena polymorpha</name>
    <name type="common">Zebra mussel</name>
    <name type="synonym">Mytilus polymorpha</name>
    <dbReference type="NCBI Taxonomy" id="45954"/>
    <lineage>
        <taxon>Eukaryota</taxon>
        <taxon>Metazoa</taxon>
        <taxon>Spiralia</taxon>
        <taxon>Lophotrochozoa</taxon>
        <taxon>Mollusca</taxon>
        <taxon>Bivalvia</taxon>
        <taxon>Autobranchia</taxon>
        <taxon>Heteroconchia</taxon>
        <taxon>Euheterodonta</taxon>
        <taxon>Imparidentia</taxon>
        <taxon>Neoheterodontei</taxon>
        <taxon>Myida</taxon>
        <taxon>Dreissenoidea</taxon>
        <taxon>Dreissenidae</taxon>
        <taxon>Dreissena</taxon>
    </lineage>
</organism>
<proteinExistence type="predicted"/>
<dbReference type="EMBL" id="JAIWYP010000016">
    <property type="protein sequence ID" value="KAH3693724.1"/>
    <property type="molecule type" value="Genomic_DNA"/>
</dbReference>
<reference evidence="2" key="2">
    <citation type="submission" date="2020-11" db="EMBL/GenBank/DDBJ databases">
        <authorList>
            <person name="McCartney M.A."/>
            <person name="Auch B."/>
            <person name="Kono T."/>
            <person name="Mallez S."/>
            <person name="Becker A."/>
            <person name="Gohl D.M."/>
            <person name="Silverstein K.A.T."/>
            <person name="Koren S."/>
            <person name="Bechman K.B."/>
            <person name="Herman A."/>
            <person name="Abrahante J.E."/>
            <person name="Garbe J."/>
        </authorList>
    </citation>
    <scope>NUCLEOTIDE SEQUENCE</scope>
    <source>
        <strain evidence="2">Duluth1</strain>
        <tissue evidence="2">Whole animal</tissue>
    </source>
</reference>
<evidence type="ECO:0000313" key="3">
    <source>
        <dbReference type="EMBL" id="KAH3844211.1"/>
    </source>
</evidence>